<accession>A0AA39PLX7</accession>
<protein>
    <submittedName>
        <fullName evidence="1">Uncharacterized protein</fullName>
    </submittedName>
</protein>
<gene>
    <name evidence="1" type="ORF">EDD18DRAFT_1110980</name>
</gene>
<name>A0AA39PLX7_9AGAR</name>
<comment type="caution">
    <text evidence="1">The sequence shown here is derived from an EMBL/GenBank/DDBJ whole genome shotgun (WGS) entry which is preliminary data.</text>
</comment>
<proteinExistence type="predicted"/>
<reference evidence="1" key="1">
    <citation type="submission" date="2023-06" db="EMBL/GenBank/DDBJ databases">
        <authorList>
            <consortium name="Lawrence Berkeley National Laboratory"/>
            <person name="Ahrendt S."/>
            <person name="Sahu N."/>
            <person name="Indic B."/>
            <person name="Wong-Bajracharya J."/>
            <person name="Merenyi Z."/>
            <person name="Ke H.-M."/>
            <person name="Monk M."/>
            <person name="Kocsube S."/>
            <person name="Drula E."/>
            <person name="Lipzen A."/>
            <person name="Balint B."/>
            <person name="Henrissat B."/>
            <person name="Andreopoulos B."/>
            <person name="Martin F.M."/>
            <person name="Harder C.B."/>
            <person name="Rigling D."/>
            <person name="Ford K.L."/>
            <person name="Foster G.D."/>
            <person name="Pangilinan J."/>
            <person name="Papanicolaou A."/>
            <person name="Barry K."/>
            <person name="LaButti K."/>
            <person name="Viragh M."/>
            <person name="Koriabine M."/>
            <person name="Yan M."/>
            <person name="Riley R."/>
            <person name="Champramary S."/>
            <person name="Plett K.L."/>
            <person name="Tsai I.J."/>
            <person name="Slot J."/>
            <person name="Sipos G."/>
            <person name="Plett J."/>
            <person name="Nagy L.G."/>
            <person name="Grigoriev I.V."/>
        </authorList>
    </citation>
    <scope>NUCLEOTIDE SEQUENCE</scope>
    <source>
        <strain evidence="1">HWK02</strain>
    </source>
</reference>
<dbReference type="EMBL" id="JAUEPU010000045">
    <property type="protein sequence ID" value="KAK0486753.1"/>
    <property type="molecule type" value="Genomic_DNA"/>
</dbReference>
<dbReference type="Proteomes" id="UP001175228">
    <property type="component" value="Unassembled WGS sequence"/>
</dbReference>
<keyword evidence="2" id="KW-1185">Reference proteome</keyword>
<sequence>MDLASEPAAICHCGQFWCSQGCLGMSFRKHITENLSLEHRFVDHYPRLDEGEIFADPGNNRIRGIMFNHYRSAPKAVPVTFVFRRDDRGQIVDCIPQVNGFFPPTKLAYRRVGGRGSEPPFELWYFKNQMQLGAECPDSTNNTIATLSQSLGLDKLWYGAVIGLTLEKTGRVKKYTNVEYQHLGLFMRFFRGSTSPCMVY</sequence>
<organism evidence="1 2">
    <name type="scientific">Armillaria luteobubalina</name>
    <dbReference type="NCBI Taxonomy" id="153913"/>
    <lineage>
        <taxon>Eukaryota</taxon>
        <taxon>Fungi</taxon>
        <taxon>Dikarya</taxon>
        <taxon>Basidiomycota</taxon>
        <taxon>Agaricomycotina</taxon>
        <taxon>Agaricomycetes</taxon>
        <taxon>Agaricomycetidae</taxon>
        <taxon>Agaricales</taxon>
        <taxon>Marasmiineae</taxon>
        <taxon>Physalacriaceae</taxon>
        <taxon>Armillaria</taxon>
    </lineage>
</organism>
<evidence type="ECO:0000313" key="2">
    <source>
        <dbReference type="Proteomes" id="UP001175228"/>
    </source>
</evidence>
<dbReference type="AlphaFoldDB" id="A0AA39PLX7"/>
<evidence type="ECO:0000313" key="1">
    <source>
        <dbReference type="EMBL" id="KAK0486753.1"/>
    </source>
</evidence>